<dbReference type="STRING" id="557598.LHK_02804"/>
<evidence type="ECO:0000313" key="1">
    <source>
        <dbReference type="EMBL" id="ACO75784.1"/>
    </source>
</evidence>
<dbReference type="EMBL" id="CP001154">
    <property type="protein sequence ID" value="ACO75784.1"/>
    <property type="molecule type" value="Genomic_DNA"/>
</dbReference>
<protein>
    <submittedName>
        <fullName evidence="1">Uncharacterized protein</fullName>
    </submittedName>
</protein>
<organism evidence="1 2">
    <name type="scientific">Laribacter hongkongensis (strain HLHK9)</name>
    <dbReference type="NCBI Taxonomy" id="557598"/>
    <lineage>
        <taxon>Bacteria</taxon>
        <taxon>Pseudomonadati</taxon>
        <taxon>Pseudomonadota</taxon>
        <taxon>Betaproteobacteria</taxon>
        <taxon>Neisseriales</taxon>
        <taxon>Aquaspirillaceae</taxon>
        <taxon>Laribacter</taxon>
    </lineage>
</organism>
<dbReference type="HOGENOM" id="CLU_2898674_0_0_4"/>
<dbReference type="KEGG" id="lhk:LHK_02804"/>
<proteinExistence type="predicted"/>
<dbReference type="AlphaFoldDB" id="C1DDF2"/>
<name>C1DDF2_LARHH</name>
<gene>
    <name evidence="1" type="ordered locus">LHK_02804</name>
</gene>
<accession>C1DDF2</accession>
<keyword evidence="2" id="KW-1185">Reference proteome</keyword>
<dbReference type="Proteomes" id="UP000002010">
    <property type="component" value="Chromosome"/>
</dbReference>
<reference evidence="1 2" key="1">
    <citation type="journal article" date="2009" name="PLoS Genet.">
        <title>The complete genome and proteome of Laribacter hongkongensis reveal potential mechanisms for adaptations to different temperatures and habitats.</title>
        <authorList>
            <person name="Woo P.C."/>
            <person name="Lau S.K."/>
            <person name="Tse H."/>
            <person name="Teng J.L."/>
            <person name="Curreem S.O."/>
            <person name="Tsang A.K."/>
            <person name="Fan R.Y."/>
            <person name="Wong G.K."/>
            <person name="Huang Y."/>
            <person name="Loman N.J."/>
            <person name="Snyder L.A."/>
            <person name="Cai J.J."/>
            <person name="Huang J.D."/>
            <person name="Mak W."/>
            <person name="Pallen M.J."/>
            <person name="Lok S."/>
            <person name="Yuen K.Y."/>
        </authorList>
    </citation>
    <scope>NUCLEOTIDE SEQUENCE [LARGE SCALE GENOMIC DNA]</scope>
    <source>
        <strain evidence="1 2">HLHK9</strain>
    </source>
</reference>
<evidence type="ECO:0000313" key="2">
    <source>
        <dbReference type="Proteomes" id="UP000002010"/>
    </source>
</evidence>
<sequence>MLKIDKWNRHEETRFMCWPARTYLLPVCGHWYCPCPSSGRGICSPNSLIQPICLAGTPTINA</sequence>